<evidence type="ECO:0000256" key="1">
    <source>
        <dbReference type="SAM" id="Phobius"/>
    </source>
</evidence>
<sequence>MNIPWIAALQVAKKLLPVVVDNAPELFKTIGRLRTPVPAEPPTTVDPIVAALQEQIDAHQRTIAVQANTIEGLQAALRTTQRSLSVARSLLVAIALLSLATFAYVLVRG</sequence>
<proteinExistence type="predicted"/>
<keyword evidence="1" id="KW-0812">Transmembrane</keyword>
<evidence type="ECO:0000313" key="3">
    <source>
        <dbReference type="Proteomes" id="UP000675880"/>
    </source>
</evidence>
<dbReference type="EMBL" id="CAJNBJ010000001">
    <property type="protein sequence ID" value="CAE6718597.1"/>
    <property type="molecule type" value="Genomic_DNA"/>
</dbReference>
<gene>
    <name evidence="2" type="ORF">NSPZN2_11583</name>
</gene>
<feature type="transmembrane region" description="Helical" evidence="1">
    <location>
        <begin position="86"/>
        <end position="107"/>
    </location>
</feature>
<keyword evidence="1" id="KW-0472">Membrane</keyword>
<name>A0ABM8QW33_9BACT</name>
<evidence type="ECO:0000313" key="2">
    <source>
        <dbReference type="EMBL" id="CAE6718597.1"/>
    </source>
</evidence>
<dbReference type="Proteomes" id="UP000675880">
    <property type="component" value="Unassembled WGS sequence"/>
</dbReference>
<protein>
    <submittedName>
        <fullName evidence="2">Uncharacterized protein</fullName>
    </submittedName>
</protein>
<comment type="caution">
    <text evidence="2">The sequence shown here is derived from an EMBL/GenBank/DDBJ whole genome shotgun (WGS) entry which is preliminary data.</text>
</comment>
<keyword evidence="3" id="KW-1185">Reference proteome</keyword>
<keyword evidence="1" id="KW-1133">Transmembrane helix</keyword>
<dbReference type="RefSeq" id="WP_213041296.1">
    <property type="nucleotide sequence ID" value="NZ_CAJNBJ010000001.1"/>
</dbReference>
<reference evidence="2 3" key="1">
    <citation type="submission" date="2021-02" db="EMBL/GenBank/DDBJ databases">
        <authorList>
            <person name="Han P."/>
        </authorList>
    </citation>
    <scope>NUCLEOTIDE SEQUENCE [LARGE SCALE GENOMIC DNA]</scope>
    <source>
        <strain evidence="2">Candidatus Nitrospira sp. ZN2</strain>
    </source>
</reference>
<accession>A0ABM8QW33</accession>
<organism evidence="2 3">
    <name type="scientific">Nitrospira defluvii</name>
    <dbReference type="NCBI Taxonomy" id="330214"/>
    <lineage>
        <taxon>Bacteria</taxon>
        <taxon>Pseudomonadati</taxon>
        <taxon>Nitrospirota</taxon>
        <taxon>Nitrospiria</taxon>
        <taxon>Nitrospirales</taxon>
        <taxon>Nitrospiraceae</taxon>
        <taxon>Nitrospira</taxon>
    </lineage>
</organism>